<dbReference type="Pfam" id="PF00046">
    <property type="entry name" value="Homeodomain"/>
    <property type="match status" value="1"/>
</dbReference>
<dbReference type="Gene3D" id="1.10.10.60">
    <property type="entry name" value="Homeodomain-like"/>
    <property type="match status" value="1"/>
</dbReference>
<evidence type="ECO:0000313" key="4">
    <source>
        <dbReference type="EMBL" id="KKO76286.1"/>
    </source>
</evidence>
<name>A0A0F9WG05_9MICR</name>
<dbReference type="RefSeq" id="XP_024332028.1">
    <property type="nucleotide sequence ID" value="XM_024475825.1"/>
</dbReference>
<dbReference type="EMBL" id="JPQZ01000005">
    <property type="protein sequence ID" value="KKO76286.1"/>
    <property type="molecule type" value="Genomic_DNA"/>
</dbReference>
<dbReference type="InterPro" id="IPR001356">
    <property type="entry name" value="HD"/>
</dbReference>
<keyword evidence="1 2" id="KW-0238">DNA-binding</keyword>
<protein>
    <recommendedName>
        <fullName evidence="3">Homeobox domain-containing protein</fullName>
    </recommendedName>
</protein>
<comment type="caution">
    <text evidence="4">The sequence shown here is derived from an EMBL/GenBank/DDBJ whole genome shotgun (WGS) entry which is preliminary data.</text>
</comment>
<sequence length="112" mass="13585">MICNFKDCEVAIILMKFKFEKQENFRNCKKSNHIKTKKQVDLLNCVFSLDPYPRRNIRVLLGDLFNYKSQRPIQIWFQNKRQTFNVCKENLNRTELDELCFLNLLEKYLDSL</sequence>
<gene>
    <name evidence="4" type="ORF">AAJ76_5000123440</name>
</gene>
<dbReference type="GO" id="GO:0005634">
    <property type="term" value="C:nucleus"/>
    <property type="evidence" value="ECO:0007669"/>
    <property type="project" value="UniProtKB-SubCell"/>
</dbReference>
<keyword evidence="5" id="KW-1185">Reference proteome</keyword>
<dbReference type="GO" id="GO:0003677">
    <property type="term" value="F:DNA binding"/>
    <property type="evidence" value="ECO:0007669"/>
    <property type="project" value="UniProtKB-UniRule"/>
</dbReference>
<dbReference type="SMART" id="SM00389">
    <property type="entry name" value="HOX"/>
    <property type="match status" value="1"/>
</dbReference>
<dbReference type="SUPFAM" id="SSF46689">
    <property type="entry name" value="Homeodomain-like"/>
    <property type="match status" value="1"/>
</dbReference>
<feature type="DNA-binding region" description="Homeobox" evidence="1">
    <location>
        <begin position="28"/>
        <end position="88"/>
    </location>
</feature>
<dbReference type="CDD" id="cd00086">
    <property type="entry name" value="homeodomain"/>
    <property type="match status" value="1"/>
</dbReference>
<evidence type="ECO:0000256" key="2">
    <source>
        <dbReference type="RuleBase" id="RU000682"/>
    </source>
</evidence>
<feature type="domain" description="Homeobox" evidence="3">
    <location>
        <begin position="26"/>
        <end position="87"/>
    </location>
</feature>
<proteinExistence type="predicted"/>
<dbReference type="InterPro" id="IPR009057">
    <property type="entry name" value="Homeodomain-like_sf"/>
</dbReference>
<organism evidence="4 5">
    <name type="scientific">Vairimorpha ceranae</name>
    <dbReference type="NCBI Taxonomy" id="40302"/>
    <lineage>
        <taxon>Eukaryota</taxon>
        <taxon>Fungi</taxon>
        <taxon>Fungi incertae sedis</taxon>
        <taxon>Microsporidia</taxon>
        <taxon>Nosematidae</taxon>
        <taxon>Vairimorpha</taxon>
    </lineage>
</organism>
<comment type="subcellular location">
    <subcellularLocation>
        <location evidence="1 2">Nucleus</location>
    </subcellularLocation>
</comment>
<accession>A0A0F9WG05</accession>
<evidence type="ECO:0000256" key="1">
    <source>
        <dbReference type="PROSITE-ProRule" id="PRU00108"/>
    </source>
</evidence>
<dbReference type="VEuPathDB" id="MicrosporidiaDB:AAJ76_5000123440"/>
<dbReference type="GeneID" id="36320772"/>
<dbReference type="PROSITE" id="PS50071">
    <property type="entry name" value="HOMEOBOX_2"/>
    <property type="match status" value="1"/>
</dbReference>
<dbReference type="OrthoDB" id="6159439at2759"/>
<dbReference type="VEuPathDB" id="MicrosporidiaDB:G9O61_00g008330"/>
<evidence type="ECO:0000259" key="3">
    <source>
        <dbReference type="PROSITE" id="PS50071"/>
    </source>
</evidence>
<reference evidence="4 5" key="1">
    <citation type="journal article" date="2015" name="Environ. Microbiol.">
        <title>Genome analyses suggest the presence of polyploidy and recent human-driven expansions in eight global populations of the honeybee pathogen Nosema ceranae.</title>
        <authorList>
            <person name="Pelin A."/>
            <person name="Selman M."/>
            <person name="Aris-Brosou S."/>
            <person name="Farinelli L."/>
            <person name="Corradi N."/>
        </authorList>
    </citation>
    <scope>NUCLEOTIDE SEQUENCE [LARGE SCALE GENOMIC DNA]</scope>
    <source>
        <strain evidence="4 5">PA08 1199</strain>
    </source>
</reference>
<dbReference type="AlphaFoldDB" id="A0A0F9WG05"/>
<dbReference type="Proteomes" id="UP000034350">
    <property type="component" value="Unassembled WGS sequence"/>
</dbReference>
<evidence type="ECO:0000313" key="5">
    <source>
        <dbReference type="Proteomes" id="UP000034350"/>
    </source>
</evidence>
<keyword evidence="1 2" id="KW-0539">Nucleus</keyword>
<keyword evidence="1 2" id="KW-0371">Homeobox</keyword>